<name>A0A4Z0Z6J9_9PEZI</name>
<dbReference type="AlphaFoldDB" id="A0A4Z0Z6J9"/>
<evidence type="ECO:0000256" key="4">
    <source>
        <dbReference type="ARBA" id="ARBA00035112"/>
    </source>
</evidence>
<dbReference type="PROSITE" id="PS51683">
    <property type="entry name" value="SAM_OMT_II"/>
    <property type="match status" value="1"/>
</dbReference>
<dbReference type="OrthoDB" id="1606438at2759"/>
<dbReference type="InterPro" id="IPR036390">
    <property type="entry name" value="WH_DNA-bd_sf"/>
</dbReference>
<dbReference type="Pfam" id="PF11807">
    <property type="entry name" value="UstYa"/>
    <property type="match status" value="1"/>
</dbReference>
<comment type="caution">
    <text evidence="6">The sequence shown here is derived from an EMBL/GenBank/DDBJ whole genome shotgun (WGS) entry which is preliminary data.</text>
</comment>
<dbReference type="GO" id="GO:0032259">
    <property type="term" value="P:methylation"/>
    <property type="evidence" value="ECO:0007669"/>
    <property type="project" value="UniProtKB-KW"/>
</dbReference>
<proteinExistence type="inferred from homology"/>
<reference evidence="6 7" key="1">
    <citation type="submission" date="2019-03" db="EMBL/GenBank/DDBJ databases">
        <title>Draft genome sequence of Xylaria hypoxylon DSM 108379, a ubiquitous saprotrophic-parasitic fungi on hardwood.</title>
        <authorList>
            <person name="Buettner E."/>
            <person name="Leonhardt S."/>
            <person name="Gebauer A.M."/>
            <person name="Liers C."/>
            <person name="Hofrichter M."/>
            <person name="Kellner H."/>
        </authorList>
    </citation>
    <scope>NUCLEOTIDE SEQUENCE [LARGE SCALE GENOMIC DNA]</scope>
    <source>
        <strain evidence="6 7">DSM 108379</strain>
    </source>
</reference>
<dbReference type="STRING" id="37992.A0A4Z0Z6J9"/>
<gene>
    <name evidence="6" type="ORF">E0Z10_g2266</name>
</gene>
<dbReference type="InterPro" id="IPR001077">
    <property type="entry name" value="COMT_C"/>
</dbReference>
<sequence length="663" mass="74273">MNLLAWFTPKWHNYSPLPGDNNGKRSSASISAWSSFRSLLLKTALVCLLGISSFFAGRLSMSAPSTEREKAFGLETSNHLFEYNRTFGEPPSNTTNAAWESLFPQHGGFFVHPELAPKRSAFSVFHQMHCLDELRHGFYVLHEQVIAYSEMIGDREAGTRSHRTGRALQEHSLGHIRHCIDLLRQSLMCNADLTVEVKNEELGGVTGFGTYGINRGNTLRRVASHYLPVLCMIKMPTLQVTDAADVSKLEQLAQDIASKTQEFIAVLRRNGYALPSHDPDTASNDSLPIEGTILQRNLMELTTELQALVQGPRLHVHNQVLAHVNLVNLHAIYSFKLPSRVPVEGSISYAELAGKIQVGEDVIRRIARYAITKHIFREVDGGNRLAHSATSKMLAESPMMMEWIGMVCEEMWPAATQAVPALAKWPRSQEPQHSGYALAHGLETHVFNMLVDQPERAARFANAMVYFNSIEDLASHHLCDAYDWKSVSQVVDIGGSAGSTAVALATHLPRMSIVIQDQAVLEDQARQSIPPALADRVSFMAHDFFQDQPVRDADVYHFRWIFHDWPDRYCLKLLRALVPALKPGARVVVSDFVVPESGATSWYTEGLIRGFDLAMMELFNAREREEQDWQRLFTEADSRFRFAGVRTVPGADLAFISAIWKPV</sequence>
<evidence type="ECO:0000256" key="3">
    <source>
        <dbReference type="ARBA" id="ARBA00022691"/>
    </source>
</evidence>
<comment type="similarity">
    <text evidence="4">Belongs to the ustYa family.</text>
</comment>
<dbReference type="InterPro" id="IPR016461">
    <property type="entry name" value="COMT-like"/>
</dbReference>
<evidence type="ECO:0000259" key="5">
    <source>
        <dbReference type="Pfam" id="PF00891"/>
    </source>
</evidence>
<dbReference type="GO" id="GO:0043386">
    <property type="term" value="P:mycotoxin biosynthetic process"/>
    <property type="evidence" value="ECO:0007669"/>
    <property type="project" value="InterPro"/>
</dbReference>
<dbReference type="Pfam" id="PF00891">
    <property type="entry name" value="Methyltransf_2"/>
    <property type="match status" value="1"/>
</dbReference>
<accession>A0A4Z0Z6J9</accession>
<keyword evidence="2" id="KW-0808">Transferase</keyword>
<dbReference type="CDD" id="cd02440">
    <property type="entry name" value="AdoMet_MTases"/>
    <property type="match status" value="1"/>
</dbReference>
<organism evidence="6 7">
    <name type="scientific">Xylaria hypoxylon</name>
    <dbReference type="NCBI Taxonomy" id="37992"/>
    <lineage>
        <taxon>Eukaryota</taxon>
        <taxon>Fungi</taxon>
        <taxon>Dikarya</taxon>
        <taxon>Ascomycota</taxon>
        <taxon>Pezizomycotina</taxon>
        <taxon>Sordariomycetes</taxon>
        <taxon>Xylariomycetidae</taxon>
        <taxon>Xylariales</taxon>
        <taxon>Xylariaceae</taxon>
        <taxon>Xylaria</taxon>
    </lineage>
</organism>
<dbReference type="GO" id="GO:0008171">
    <property type="term" value="F:O-methyltransferase activity"/>
    <property type="evidence" value="ECO:0007669"/>
    <property type="project" value="InterPro"/>
</dbReference>
<dbReference type="SUPFAM" id="SSF46785">
    <property type="entry name" value="Winged helix' DNA-binding domain"/>
    <property type="match status" value="1"/>
</dbReference>
<dbReference type="Gene3D" id="3.40.50.150">
    <property type="entry name" value="Vaccinia Virus protein VP39"/>
    <property type="match status" value="1"/>
</dbReference>
<evidence type="ECO:0000256" key="2">
    <source>
        <dbReference type="ARBA" id="ARBA00022679"/>
    </source>
</evidence>
<dbReference type="InterPro" id="IPR021765">
    <property type="entry name" value="UstYa-like"/>
</dbReference>
<dbReference type="Gene3D" id="1.10.10.10">
    <property type="entry name" value="Winged helix-like DNA-binding domain superfamily/Winged helix DNA-binding domain"/>
    <property type="match status" value="1"/>
</dbReference>
<keyword evidence="1" id="KW-0489">Methyltransferase</keyword>
<evidence type="ECO:0000313" key="7">
    <source>
        <dbReference type="Proteomes" id="UP000297716"/>
    </source>
</evidence>
<evidence type="ECO:0000313" key="6">
    <source>
        <dbReference type="EMBL" id="TGJ86503.1"/>
    </source>
</evidence>
<protein>
    <recommendedName>
        <fullName evidence="5">O-methyltransferase C-terminal domain-containing protein</fullName>
    </recommendedName>
</protein>
<evidence type="ECO:0000256" key="1">
    <source>
        <dbReference type="ARBA" id="ARBA00022603"/>
    </source>
</evidence>
<feature type="domain" description="O-methyltransferase C-terminal" evidence="5">
    <location>
        <begin position="422"/>
        <end position="636"/>
    </location>
</feature>
<dbReference type="InterPro" id="IPR036388">
    <property type="entry name" value="WH-like_DNA-bd_sf"/>
</dbReference>
<dbReference type="SUPFAM" id="SSF53335">
    <property type="entry name" value="S-adenosyl-L-methionine-dependent methyltransferases"/>
    <property type="match status" value="1"/>
</dbReference>
<dbReference type="PANTHER" id="PTHR43712:SF12">
    <property type="entry name" value="STERIGMATOCYSTIN 8-O-METHYLTRANSFERASE"/>
    <property type="match status" value="1"/>
</dbReference>
<dbReference type="PANTHER" id="PTHR43712">
    <property type="entry name" value="PUTATIVE (AFU_ORTHOLOGUE AFUA_4G14580)-RELATED"/>
    <property type="match status" value="1"/>
</dbReference>
<dbReference type="InterPro" id="IPR029063">
    <property type="entry name" value="SAM-dependent_MTases_sf"/>
</dbReference>
<keyword evidence="3" id="KW-0949">S-adenosyl-L-methionine</keyword>
<dbReference type="EMBL" id="SKBN01000026">
    <property type="protein sequence ID" value="TGJ86503.1"/>
    <property type="molecule type" value="Genomic_DNA"/>
</dbReference>
<keyword evidence="7" id="KW-1185">Reference proteome</keyword>
<dbReference type="Proteomes" id="UP000297716">
    <property type="component" value="Unassembled WGS sequence"/>
</dbReference>